<reference evidence="2" key="1">
    <citation type="submission" date="2016-02" db="EMBL/GenBank/DDBJ databases">
        <title>Draft Genome Sequence of Sporotomaculum syntrophicum Strain FB, a Syntrophic Benzoate Degrader.</title>
        <authorList>
            <person name="Nobu M.K."/>
            <person name="Narihiro T."/>
            <person name="Qiu Y.-L."/>
            <person name="Ohashi A."/>
            <person name="Liu W.-T."/>
            <person name="Yuji S."/>
        </authorList>
    </citation>
    <scope>NUCLEOTIDE SEQUENCE</scope>
    <source>
        <strain evidence="2">FB</strain>
    </source>
</reference>
<dbReference type="Proteomes" id="UP000798488">
    <property type="component" value="Unassembled WGS sequence"/>
</dbReference>
<comment type="caution">
    <text evidence="2">The sequence shown here is derived from an EMBL/GenBank/DDBJ whole genome shotgun (WGS) entry which is preliminary data.</text>
</comment>
<feature type="transmembrane region" description="Helical" evidence="1">
    <location>
        <begin position="317"/>
        <end position="338"/>
    </location>
</feature>
<keyword evidence="1" id="KW-0472">Membrane</keyword>
<dbReference type="EMBL" id="LSRS01000002">
    <property type="protein sequence ID" value="KAF1085933.1"/>
    <property type="molecule type" value="Genomic_DNA"/>
</dbReference>
<feature type="transmembrane region" description="Helical" evidence="1">
    <location>
        <begin position="12"/>
        <end position="27"/>
    </location>
</feature>
<dbReference type="RefSeq" id="WP_161821087.1">
    <property type="nucleotide sequence ID" value="NZ_LSRS01000002.1"/>
</dbReference>
<feature type="transmembrane region" description="Helical" evidence="1">
    <location>
        <begin position="350"/>
        <end position="367"/>
    </location>
</feature>
<organism evidence="2 3">
    <name type="scientific">Sporotomaculum syntrophicum</name>
    <dbReference type="NCBI Taxonomy" id="182264"/>
    <lineage>
        <taxon>Bacteria</taxon>
        <taxon>Bacillati</taxon>
        <taxon>Bacillota</taxon>
        <taxon>Clostridia</taxon>
        <taxon>Eubacteriales</taxon>
        <taxon>Desulfallaceae</taxon>
        <taxon>Sporotomaculum</taxon>
    </lineage>
</organism>
<name>A0A9D3AZK3_9FIRM</name>
<sequence length="434" mass="48687">MIERLNNRAYELILYIVLGMLACLLVFDKMVIFSVVALIALIVFILADGYRIPPEDRSILLKLALGALLIRIAFIIVTQIADNPFLRADGITYARIGNEIAQTWNAGDNYIIEKLNYGYYYFNAFIFYATGYYPDVVRIINSIIAIGAALNLYFISLKLSGNKAAKLTFALTAFFPSFIVWSALNLKESLCVFLITYIAKKIIELIENFSFYKLIAIALALLPLITLRFYVGILVGVVITVAYIFTAINFKLNIRIAYTLLILLVMGFALSQMGYGFLGIDYLMSQNLDTIAEQHNAGAIGGSAYSQEVDFSSPLKALLYLPLGLFYFIFGPLPWQSIGLLQIISLPEMFMLYILYLFAVPGIINLWQQRRGECLFLLILITSFTLIYALGGSNMGGIYRVRFQVLSLLFIFISHGICGYRPQLTHTPVKLGGD</sequence>
<keyword evidence="3" id="KW-1185">Reference proteome</keyword>
<dbReference type="OrthoDB" id="1804143at2"/>
<feature type="transmembrane region" description="Helical" evidence="1">
    <location>
        <begin position="33"/>
        <end position="52"/>
    </location>
</feature>
<evidence type="ECO:0008006" key="4">
    <source>
        <dbReference type="Google" id="ProtNLM"/>
    </source>
</evidence>
<keyword evidence="1" id="KW-1133">Transmembrane helix</keyword>
<evidence type="ECO:0000256" key="1">
    <source>
        <dbReference type="SAM" id="Phobius"/>
    </source>
</evidence>
<proteinExistence type="predicted"/>
<protein>
    <recommendedName>
        <fullName evidence="4">Glycosyltransferase RgtA/B/C/D-like domain-containing protein</fullName>
    </recommendedName>
</protein>
<feature type="transmembrane region" description="Helical" evidence="1">
    <location>
        <begin position="229"/>
        <end position="250"/>
    </location>
</feature>
<feature type="transmembrane region" description="Helical" evidence="1">
    <location>
        <begin position="167"/>
        <end position="185"/>
    </location>
</feature>
<feature type="transmembrane region" description="Helical" evidence="1">
    <location>
        <begin position="136"/>
        <end position="155"/>
    </location>
</feature>
<feature type="transmembrane region" description="Helical" evidence="1">
    <location>
        <begin position="374"/>
        <end position="391"/>
    </location>
</feature>
<evidence type="ECO:0000313" key="3">
    <source>
        <dbReference type="Proteomes" id="UP000798488"/>
    </source>
</evidence>
<dbReference type="AlphaFoldDB" id="A0A9D3AZK3"/>
<keyword evidence="1" id="KW-0812">Transmembrane</keyword>
<feature type="transmembrane region" description="Helical" evidence="1">
    <location>
        <begin position="256"/>
        <end position="278"/>
    </location>
</feature>
<feature type="transmembrane region" description="Helical" evidence="1">
    <location>
        <begin position="403"/>
        <end position="420"/>
    </location>
</feature>
<accession>A0A9D3AZK3</accession>
<gene>
    <name evidence="2" type="ORF">SPSYN_00670</name>
</gene>
<evidence type="ECO:0000313" key="2">
    <source>
        <dbReference type="EMBL" id="KAF1085933.1"/>
    </source>
</evidence>
<dbReference type="PROSITE" id="PS51257">
    <property type="entry name" value="PROKAR_LIPOPROTEIN"/>
    <property type="match status" value="1"/>
</dbReference>
<feature type="transmembrane region" description="Helical" evidence="1">
    <location>
        <begin position="59"/>
        <end position="81"/>
    </location>
</feature>